<proteinExistence type="predicted"/>
<name>A0A918TI05_9BACT</name>
<reference evidence="2" key="1">
    <citation type="journal article" date="2014" name="Int. J. Syst. Evol. Microbiol.">
        <title>Complete genome sequence of Corynebacterium casei LMG S-19264T (=DSM 44701T), isolated from a smear-ripened cheese.</title>
        <authorList>
            <consortium name="US DOE Joint Genome Institute (JGI-PGF)"/>
            <person name="Walter F."/>
            <person name="Albersmeier A."/>
            <person name="Kalinowski J."/>
            <person name="Ruckert C."/>
        </authorList>
    </citation>
    <scope>NUCLEOTIDE SEQUENCE</scope>
    <source>
        <strain evidence="2">KCTC 12988</strain>
    </source>
</reference>
<evidence type="ECO:0000313" key="3">
    <source>
        <dbReference type="Proteomes" id="UP000644507"/>
    </source>
</evidence>
<evidence type="ECO:0000313" key="2">
    <source>
        <dbReference type="EMBL" id="GHC48577.1"/>
    </source>
</evidence>
<evidence type="ECO:0000259" key="1">
    <source>
        <dbReference type="PROSITE" id="PS51819"/>
    </source>
</evidence>
<dbReference type="PANTHER" id="PTHR33993:SF2">
    <property type="entry name" value="VOC DOMAIN-CONTAINING PROTEIN"/>
    <property type="match status" value="1"/>
</dbReference>
<dbReference type="AlphaFoldDB" id="A0A918TI05"/>
<dbReference type="Gene3D" id="3.10.180.10">
    <property type="entry name" value="2,3-Dihydroxybiphenyl 1,2-Dioxygenase, domain 1"/>
    <property type="match status" value="1"/>
</dbReference>
<dbReference type="Proteomes" id="UP000644507">
    <property type="component" value="Unassembled WGS sequence"/>
</dbReference>
<dbReference type="InterPro" id="IPR037523">
    <property type="entry name" value="VOC_core"/>
</dbReference>
<feature type="domain" description="VOC" evidence="1">
    <location>
        <begin position="22"/>
        <end position="138"/>
    </location>
</feature>
<dbReference type="InterPro" id="IPR052164">
    <property type="entry name" value="Anthracycline_SecMetBiosynth"/>
</dbReference>
<dbReference type="InterPro" id="IPR029068">
    <property type="entry name" value="Glyas_Bleomycin-R_OHBP_Dase"/>
</dbReference>
<protein>
    <submittedName>
        <fullName evidence="2">Glyoxalase</fullName>
    </submittedName>
</protein>
<dbReference type="EMBL" id="BMXI01000004">
    <property type="protein sequence ID" value="GHC48577.1"/>
    <property type="molecule type" value="Genomic_DNA"/>
</dbReference>
<gene>
    <name evidence="2" type="ORF">GCM10007100_13100</name>
</gene>
<reference evidence="2" key="2">
    <citation type="submission" date="2020-09" db="EMBL/GenBank/DDBJ databases">
        <authorList>
            <person name="Sun Q."/>
            <person name="Kim S."/>
        </authorList>
    </citation>
    <scope>NUCLEOTIDE SEQUENCE</scope>
    <source>
        <strain evidence="2">KCTC 12988</strain>
    </source>
</reference>
<organism evidence="2 3">
    <name type="scientific">Roseibacillus persicicus</name>
    <dbReference type="NCBI Taxonomy" id="454148"/>
    <lineage>
        <taxon>Bacteria</taxon>
        <taxon>Pseudomonadati</taxon>
        <taxon>Verrucomicrobiota</taxon>
        <taxon>Verrucomicrobiia</taxon>
        <taxon>Verrucomicrobiales</taxon>
        <taxon>Verrucomicrobiaceae</taxon>
        <taxon>Roseibacillus</taxon>
    </lineage>
</organism>
<dbReference type="SUPFAM" id="SSF54593">
    <property type="entry name" value="Glyoxalase/Bleomycin resistance protein/Dihydroxybiphenyl dioxygenase"/>
    <property type="match status" value="1"/>
</dbReference>
<dbReference type="Pfam" id="PF00903">
    <property type="entry name" value="Glyoxalase"/>
    <property type="match status" value="1"/>
</dbReference>
<dbReference type="InterPro" id="IPR004360">
    <property type="entry name" value="Glyas_Fos-R_dOase_dom"/>
</dbReference>
<sequence>MSASQLSELTDSLTDMSNIQNALNWFEIYVADLSRAKSFYQKVLDITMAPMESETCEGVMFPYEEGIVSGGLLKVEHCQPGPGGTLVYLNADGKLDAIIARIKEAGGKMVLEKMEIPPHGFIAVFEDCEGNHVGLHSIS</sequence>
<accession>A0A918TI05</accession>
<dbReference type="RefSeq" id="WP_229809421.1">
    <property type="nucleotide sequence ID" value="NZ_BMXI01000004.1"/>
</dbReference>
<dbReference type="PROSITE" id="PS51819">
    <property type="entry name" value="VOC"/>
    <property type="match status" value="1"/>
</dbReference>
<dbReference type="PANTHER" id="PTHR33993">
    <property type="entry name" value="GLYOXALASE-RELATED"/>
    <property type="match status" value="1"/>
</dbReference>
<keyword evidence="3" id="KW-1185">Reference proteome</keyword>
<dbReference type="CDD" id="cd07247">
    <property type="entry name" value="SgaA_N_like"/>
    <property type="match status" value="1"/>
</dbReference>
<comment type="caution">
    <text evidence="2">The sequence shown here is derived from an EMBL/GenBank/DDBJ whole genome shotgun (WGS) entry which is preliminary data.</text>
</comment>